<accession>A0ABQ4KVQ7</accession>
<gene>
    <name evidence="2" type="ORF">J6TS1_19360</name>
</gene>
<evidence type="ECO:0000313" key="3">
    <source>
        <dbReference type="Proteomes" id="UP000680670"/>
    </source>
</evidence>
<name>A0ABQ4KVQ7_SIMTE</name>
<comment type="caution">
    <text evidence="2">The sequence shown here is derived from an EMBL/GenBank/DDBJ whole genome shotgun (WGS) entry which is preliminary data.</text>
</comment>
<dbReference type="RefSeq" id="WP_213020376.1">
    <property type="nucleotide sequence ID" value="NZ_BORJ01000004.1"/>
</dbReference>
<proteinExistence type="predicted"/>
<keyword evidence="3" id="KW-1185">Reference proteome</keyword>
<feature type="domain" description="LysM" evidence="1">
    <location>
        <begin position="39"/>
        <end position="55"/>
    </location>
</feature>
<evidence type="ECO:0000259" key="1">
    <source>
        <dbReference type="PROSITE" id="PS51782"/>
    </source>
</evidence>
<dbReference type="CDD" id="cd00118">
    <property type="entry name" value="LysM"/>
    <property type="match status" value="1"/>
</dbReference>
<evidence type="ECO:0000313" key="2">
    <source>
        <dbReference type="EMBL" id="GIN96066.1"/>
    </source>
</evidence>
<reference evidence="2 3" key="1">
    <citation type="submission" date="2021-03" db="EMBL/GenBank/DDBJ databases">
        <title>Antimicrobial resistance genes in bacteria isolated from Japanese honey, and their potential for conferring macrolide and lincosamide resistance in the American foulbrood pathogen Paenibacillus larvae.</title>
        <authorList>
            <person name="Okamoto M."/>
            <person name="Kumagai M."/>
            <person name="Kanamori H."/>
            <person name="Takamatsu D."/>
        </authorList>
    </citation>
    <scope>NUCLEOTIDE SEQUENCE [LARGE SCALE GENOMIC DNA]</scope>
    <source>
        <strain evidence="2 3">J6TS1</strain>
    </source>
</reference>
<protein>
    <recommendedName>
        <fullName evidence="1">LysM domain-containing protein</fullName>
    </recommendedName>
</protein>
<dbReference type="EMBL" id="BORJ01000004">
    <property type="protein sequence ID" value="GIN96066.1"/>
    <property type="molecule type" value="Genomic_DNA"/>
</dbReference>
<dbReference type="InterPro" id="IPR018392">
    <property type="entry name" value="LysM"/>
</dbReference>
<dbReference type="PROSITE" id="PS51782">
    <property type="entry name" value="LYSM"/>
    <property type="match status" value="1"/>
</dbReference>
<dbReference type="Proteomes" id="UP000680670">
    <property type="component" value="Unassembled WGS sequence"/>
</dbReference>
<sequence>MDLIRLTGSKSLAYFIGGMVTRPPAFKPVVKPALQPAATTYTFKSGDTLSAIAAQ</sequence>
<organism evidence="2 3">
    <name type="scientific">Siminovitchia terrae</name>
    <name type="common">Bacillus terrae</name>
    <dbReference type="NCBI Taxonomy" id="1914933"/>
    <lineage>
        <taxon>Bacteria</taxon>
        <taxon>Bacillati</taxon>
        <taxon>Bacillota</taxon>
        <taxon>Bacilli</taxon>
        <taxon>Bacillales</taxon>
        <taxon>Bacillaceae</taxon>
        <taxon>Siminovitchia</taxon>
    </lineage>
</organism>